<dbReference type="Gene3D" id="1.10.10.10">
    <property type="entry name" value="Winged helix-like DNA-binding domain superfamily/Winged helix DNA-binding domain"/>
    <property type="match status" value="1"/>
</dbReference>
<evidence type="ECO:0000259" key="3">
    <source>
        <dbReference type="Pfam" id="PF01035"/>
    </source>
</evidence>
<reference evidence="4 5" key="1">
    <citation type="submission" date="2015-04" db="EMBL/GenBank/DDBJ databases">
        <title>Complete genome sequence of Schizopora paradoxa KUC8140, a cosmopolitan wood degrader in East Asia.</title>
        <authorList>
            <consortium name="DOE Joint Genome Institute"/>
            <person name="Min B."/>
            <person name="Park H."/>
            <person name="Jang Y."/>
            <person name="Kim J.-J."/>
            <person name="Kim K.H."/>
            <person name="Pangilinan J."/>
            <person name="Lipzen A."/>
            <person name="Riley R."/>
            <person name="Grigoriev I.V."/>
            <person name="Spatafora J.W."/>
            <person name="Choi I.-G."/>
        </authorList>
    </citation>
    <scope>NUCLEOTIDE SEQUENCE [LARGE SCALE GENOMIC DNA]</scope>
    <source>
        <strain evidence="4 5">KUC8140</strain>
    </source>
</reference>
<dbReference type="PANTHER" id="PTHR42942:SF1">
    <property type="entry name" value="ALKYLTRANSFERASE-LIKE PROTEIN 1"/>
    <property type="match status" value="1"/>
</dbReference>
<dbReference type="InParanoid" id="A0A0H2R207"/>
<evidence type="ECO:0000256" key="2">
    <source>
        <dbReference type="SAM" id="MobiDB-lite"/>
    </source>
</evidence>
<dbReference type="Pfam" id="PF01035">
    <property type="entry name" value="DNA_binding_1"/>
    <property type="match status" value="1"/>
</dbReference>
<feature type="compositionally biased region" description="Polar residues" evidence="2">
    <location>
        <begin position="61"/>
        <end position="77"/>
    </location>
</feature>
<feature type="region of interest" description="Disordered" evidence="2">
    <location>
        <begin position="61"/>
        <end position="84"/>
    </location>
</feature>
<accession>A0A0H2R207</accession>
<dbReference type="OrthoDB" id="2548197at2759"/>
<dbReference type="InterPro" id="IPR014048">
    <property type="entry name" value="MethylDNA_cys_MeTrfase_DNA-bd"/>
</dbReference>
<keyword evidence="5" id="KW-1185">Reference proteome</keyword>
<evidence type="ECO:0000313" key="5">
    <source>
        <dbReference type="Proteomes" id="UP000053477"/>
    </source>
</evidence>
<dbReference type="InterPro" id="IPR036217">
    <property type="entry name" value="MethylDNA_cys_MeTrfase_DNAb"/>
</dbReference>
<name>A0A0H2R207_9AGAM</name>
<dbReference type="SUPFAM" id="SSF46767">
    <property type="entry name" value="Methylated DNA-protein cysteine methyltransferase, C-terminal domain"/>
    <property type="match status" value="1"/>
</dbReference>
<keyword evidence="1" id="KW-0227">DNA damage</keyword>
<proteinExistence type="predicted"/>
<dbReference type="InterPro" id="IPR036388">
    <property type="entry name" value="WH-like_DNA-bd_sf"/>
</dbReference>
<protein>
    <submittedName>
        <fullName evidence="4">MGMT family protein</fullName>
    </submittedName>
</protein>
<evidence type="ECO:0000313" key="4">
    <source>
        <dbReference type="EMBL" id="KLO05814.1"/>
    </source>
</evidence>
<feature type="domain" description="Methylated-DNA-[protein]-cysteine S-methyltransferase DNA binding" evidence="3">
    <location>
        <begin position="5"/>
        <end position="88"/>
    </location>
</feature>
<dbReference type="InterPro" id="IPR052520">
    <property type="entry name" value="ATL_DNA_repair"/>
</dbReference>
<dbReference type="STRING" id="27342.A0A0H2R207"/>
<dbReference type="GO" id="GO:0003824">
    <property type="term" value="F:catalytic activity"/>
    <property type="evidence" value="ECO:0007669"/>
    <property type="project" value="InterPro"/>
</dbReference>
<dbReference type="CDD" id="cd06445">
    <property type="entry name" value="ATase"/>
    <property type="match status" value="1"/>
</dbReference>
<dbReference type="Proteomes" id="UP000053477">
    <property type="component" value="Unassembled WGS sequence"/>
</dbReference>
<dbReference type="AlphaFoldDB" id="A0A0H2R207"/>
<dbReference type="PANTHER" id="PTHR42942">
    <property type="entry name" value="6-O-METHYLGUANINE DNA METHYLTRANSFERASE"/>
    <property type="match status" value="1"/>
</dbReference>
<dbReference type="EMBL" id="KQ086264">
    <property type="protein sequence ID" value="KLO05814.1"/>
    <property type="molecule type" value="Genomic_DNA"/>
</dbReference>
<gene>
    <name evidence="4" type="ORF">SCHPADRAFT_838867</name>
</gene>
<sequence length="128" mass="14241">MDSAEFHANVYDAVRQIPHGRVTSYGHIAKLIGMPRHSRHVGQALKFLDVNSDIPWQRVVSSSGKISSRGPGTNGAQRQREALEDEGVEVRVTRENEFSVNFATYGWFPDSIELEGGGGEEEVQEEDQ</sequence>
<dbReference type="GO" id="GO:0006281">
    <property type="term" value="P:DNA repair"/>
    <property type="evidence" value="ECO:0007669"/>
    <property type="project" value="InterPro"/>
</dbReference>
<evidence type="ECO:0000256" key="1">
    <source>
        <dbReference type="ARBA" id="ARBA00022763"/>
    </source>
</evidence>
<dbReference type="NCBIfam" id="TIGR00589">
    <property type="entry name" value="ogt"/>
    <property type="match status" value="1"/>
</dbReference>
<organism evidence="4 5">
    <name type="scientific">Schizopora paradoxa</name>
    <dbReference type="NCBI Taxonomy" id="27342"/>
    <lineage>
        <taxon>Eukaryota</taxon>
        <taxon>Fungi</taxon>
        <taxon>Dikarya</taxon>
        <taxon>Basidiomycota</taxon>
        <taxon>Agaricomycotina</taxon>
        <taxon>Agaricomycetes</taxon>
        <taxon>Hymenochaetales</taxon>
        <taxon>Schizoporaceae</taxon>
        <taxon>Schizopora</taxon>
    </lineage>
</organism>